<evidence type="ECO:0008006" key="4">
    <source>
        <dbReference type="Google" id="ProtNLM"/>
    </source>
</evidence>
<name>A0ABT2VTP2_9ALTE</name>
<evidence type="ECO:0000313" key="2">
    <source>
        <dbReference type="EMBL" id="MCU7555808.1"/>
    </source>
</evidence>
<organism evidence="2 3">
    <name type="scientific">Alteromonas salexigens</name>
    <dbReference type="NCBI Taxonomy" id="2982530"/>
    <lineage>
        <taxon>Bacteria</taxon>
        <taxon>Pseudomonadati</taxon>
        <taxon>Pseudomonadota</taxon>
        <taxon>Gammaproteobacteria</taxon>
        <taxon>Alteromonadales</taxon>
        <taxon>Alteromonadaceae</taxon>
        <taxon>Alteromonas/Salinimonas group</taxon>
        <taxon>Alteromonas</taxon>
    </lineage>
</organism>
<comment type="caution">
    <text evidence="2">The sequence shown here is derived from an EMBL/GenBank/DDBJ whole genome shotgun (WGS) entry which is preliminary data.</text>
</comment>
<feature type="chain" id="PRO_5045131464" description="DUF3019 domain-containing protein" evidence="1">
    <location>
        <begin position="20"/>
        <end position="88"/>
    </location>
</feature>
<reference evidence="3" key="1">
    <citation type="submission" date="2023-07" db="EMBL/GenBank/DDBJ databases">
        <title>Study on multiphase classification of strain Alteromonas salexigens isolated from the Yellow Sea.</title>
        <authorList>
            <person name="Sun L."/>
        </authorList>
    </citation>
    <scope>NUCLEOTIDE SEQUENCE [LARGE SCALE GENOMIC DNA]</scope>
    <source>
        <strain evidence="3">ASW11-19</strain>
    </source>
</reference>
<protein>
    <recommendedName>
        <fullName evidence="4">DUF3019 domain-containing protein</fullName>
    </recommendedName>
</protein>
<evidence type="ECO:0000313" key="3">
    <source>
        <dbReference type="Proteomes" id="UP001209257"/>
    </source>
</evidence>
<sequence>MKTFILLATLTLTSASLQAKGDETATLENCNAGDKLAMQINKKPRSTQLTMRVTQTATNNCTSTQVESTDRQEALLNRQLPGTLIATR</sequence>
<evidence type="ECO:0000256" key="1">
    <source>
        <dbReference type="SAM" id="SignalP"/>
    </source>
</evidence>
<dbReference type="EMBL" id="JAOTJC010000013">
    <property type="protein sequence ID" value="MCU7555808.1"/>
    <property type="molecule type" value="Genomic_DNA"/>
</dbReference>
<feature type="signal peptide" evidence="1">
    <location>
        <begin position="1"/>
        <end position="19"/>
    </location>
</feature>
<dbReference type="RefSeq" id="WP_262995845.1">
    <property type="nucleotide sequence ID" value="NZ_JAOTJC010000013.1"/>
</dbReference>
<proteinExistence type="predicted"/>
<keyword evidence="1" id="KW-0732">Signal</keyword>
<gene>
    <name evidence="2" type="ORF">OCL06_14555</name>
</gene>
<dbReference type="Proteomes" id="UP001209257">
    <property type="component" value="Unassembled WGS sequence"/>
</dbReference>
<keyword evidence="3" id="KW-1185">Reference proteome</keyword>
<accession>A0ABT2VTP2</accession>